<dbReference type="Pfam" id="PF00072">
    <property type="entry name" value="Response_reg"/>
    <property type="match status" value="1"/>
</dbReference>
<dbReference type="SUPFAM" id="SSF52172">
    <property type="entry name" value="CheY-like"/>
    <property type="match status" value="1"/>
</dbReference>
<dbReference type="InterPro" id="IPR052893">
    <property type="entry name" value="TCS_response_regulator"/>
</dbReference>
<evidence type="ECO:0000256" key="1">
    <source>
        <dbReference type="PROSITE-ProRule" id="PRU00169"/>
    </source>
</evidence>
<proteinExistence type="predicted"/>
<dbReference type="InterPro" id="IPR011006">
    <property type="entry name" value="CheY-like_superfamily"/>
</dbReference>
<sequence>MPSAVPPVVWIVDDDDDDKYLFEMAFKQLIPPVSIKLFNDGEELLPALIQHDSLPSLIILDLNMPRVNGFEALQHLRAEPAFQKVPVIVLTTSSDYTDREQAKRLGANGFLTKPPTMELTIKLFNQLVQEWKLT</sequence>
<keyword evidence="1" id="KW-0597">Phosphoprotein</keyword>
<organism evidence="3 4">
    <name type="scientific">Spirosoma aureum</name>
    <dbReference type="NCBI Taxonomy" id="2692134"/>
    <lineage>
        <taxon>Bacteria</taxon>
        <taxon>Pseudomonadati</taxon>
        <taxon>Bacteroidota</taxon>
        <taxon>Cytophagia</taxon>
        <taxon>Cytophagales</taxon>
        <taxon>Cytophagaceae</taxon>
        <taxon>Spirosoma</taxon>
    </lineage>
</organism>
<gene>
    <name evidence="3" type="ORF">G8759_18500</name>
</gene>
<feature type="modified residue" description="4-aspartylphosphate" evidence="1">
    <location>
        <position position="61"/>
    </location>
</feature>
<dbReference type="GO" id="GO:0000160">
    <property type="term" value="P:phosphorelay signal transduction system"/>
    <property type="evidence" value="ECO:0007669"/>
    <property type="project" value="InterPro"/>
</dbReference>
<evidence type="ECO:0000313" key="4">
    <source>
        <dbReference type="Proteomes" id="UP000501802"/>
    </source>
</evidence>
<dbReference type="Gene3D" id="3.40.50.2300">
    <property type="match status" value="1"/>
</dbReference>
<dbReference type="PROSITE" id="PS50110">
    <property type="entry name" value="RESPONSE_REGULATORY"/>
    <property type="match status" value="1"/>
</dbReference>
<dbReference type="RefSeq" id="WP_167210571.1">
    <property type="nucleotide sequence ID" value="NZ_CP050063.1"/>
</dbReference>
<dbReference type="InterPro" id="IPR001789">
    <property type="entry name" value="Sig_transdc_resp-reg_receiver"/>
</dbReference>
<keyword evidence="4" id="KW-1185">Reference proteome</keyword>
<name>A0A6G9APP2_9BACT</name>
<dbReference type="PANTHER" id="PTHR44520:SF2">
    <property type="entry name" value="RESPONSE REGULATOR RCP1"/>
    <property type="match status" value="1"/>
</dbReference>
<feature type="domain" description="Response regulatory" evidence="2">
    <location>
        <begin position="8"/>
        <end position="128"/>
    </location>
</feature>
<dbReference type="KEGG" id="spib:G8759_18500"/>
<accession>A0A6G9APP2</accession>
<protein>
    <submittedName>
        <fullName evidence="3">Response regulator</fullName>
    </submittedName>
</protein>
<evidence type="ECO:0000313" key="3">
    <source>
        <dbReference type="EMBL" id="QIP14462.1"/>
    </source>
</evidence>
<reference evidence="3 4" key="1">
    <citation type="submission" date="2020-03" db="EMBL/GenBank/DDBJ databases">
        <authorList>
            <person name="Kim M.K."/>
        </authorList>
    </citation>
    <scope>NUCLEOTIDE SEQUENCE [LARGE SCALE GENOMIC DNA]</scope>
    <source>
        <strain evidence="3 4">BT328</strain>
    </source>
</reference>
<dbReference type="PANTHER" id="PTHR44520">
    <property type="entry name" value="RESPONSE REGULATOR RCP1-RELATED"/>
    <property type="match status" value="1"/>
</dbReference>
<evidence type="ECO:0000259" key="2">
    <source>
        <dbReference type="PROSITE" id="PS50110"/>
    </source>
</evidence>
<dbReference type="Proteomes" id="UP000501802">
    <property type="component" value="Chromosome"/>
</dbReference>
<dbReference type="AlphaFoldDB" id="A0A6G9APP2"/>
<dbReference type="SMART" id="SM00448">
    <property type="entry name" value="REC"/>
    <property type="match status" value="1"/>
</dbReference>
<dbReference type="EMBL" id="CP050063">
    <property type="protein sequence ID" value="QIP14462.1"/>
    <property type="molecule type" value="Genomic_DNA"/>
</dbReference>